<feature type="region of interest" description="Disordered" evidence="1">
    <location>
        <begin position="1"/>
        <end position="21"/>
    </location>
</feature>
<dbReference type="Proteomes" id="UP000193870">
    <property type="component" value="Unassembled WGS sequence"/>
</dbReference>
<name>A0A1Y5TS17_9RHOB</name>
<proteinExistence type="predicted"/>
<evidence type="ECO:0000313" key="3">
    <source>
        <dbReference type="EMBL" id="SLN70796.1"/>
    </source>
</evidence>
<evidence type="ECO:0000313" key="4">
    <source>
        <dbReference type="Proteomes" id="UP000193870"/>
    </source>
</evidence>
<keyword evidence="2" id="KW-0472">Membrane</keyword>
<keyword evidence="4" id="KW-1185">Reference proteome</keyword>
<accession>A0A1Y5TS17</accession>
<dbReference type="RefSeq" id="WP_085855547.1">
    <property type="nucleotide sequence ID" value="NZ_FOPF01000019.1"/>
</dbReference>
<keyword evidence="2" id="KW-0812">Transmembrane</keyword>
<feature type="transmembrane region" description="Helical" evidence="2">
    <location>
        <begin position="52"/>
        <end position="69"/>
    </location>
</feature>
<protein>
    <submittedName>
        <fullName evidence="3">Uncharacterized protein</fullName>
    </submittedName>
</protein>
<reference evidence="3 4" key="1">
    <citation type="submission" date="2017-03" db="EMBL/GenBank/DDBJ databases">
        <authorList>
            <person name="Afonso C.L."/>
            <person name="Miller P.J."/>
            <person name="Scott M.A."/>
            <person name="Spackman E."/>
            <person name="Goraichik I."/>
            <person name="Dimitrov K.M."/>
            <person name="Suarez D.L."/>
            <person name="Swayne D.E."/>
        </authorList>
    </citation>
    <scope>NUCLEOTIDE SEQUENCE [LARGE SCALE GENOMIC DNA]</scope>
    <source>
        <strain evidence="3 4">CECT 7066</strain>
    </source>
</reference>
<dbReference type="EMBL" id="FWFV01000018">
    <property type="protein sequence ID" value="SLN70796.1"/>
    <property type="molecule type" value="Genomic_DNA"/>
</dbReference>
<keyword evidence="2" id="KW-1133">Transmembrane helix</keyword>
<dbReference type="STRING" id="315423.SAMN04488020_1197"/>
<dbReference type="AlphaFoldDB" id="A0A1Y5TS17"/>
<gene>
    <name evidence="3" type="ORF">PAM7066_03597</name>
</gene>
<organism evidence="3 4">
    <name type="scientific">Palleronia marisminoris</name>
    <dbReference type="NCBI Taxonomy" id="315423"/>
    <lineage>
        <taxon>Bacteria</taxon>
        <taxon>Pseudomonadati</taxon>
        <taxon>Pseudomonadota</taxon>
        <taxon>Alphaproteobacteria</taxon>
        <taxon>Rhodobacterales</taxon>
        <taxon>Roseobacteraceae</taxon>
        <taxon>Palleronia</taxon>
    </lineage>
</organism>
<feature type="transmembrane region" description="Helical" evidence="2">
    <location>
        <begin position="26"/>
        <end position="46"/>
    </location>
</feature>
<evidence type="ECO:0000256" key="2">
    <source>
        <dbReference type="SAM" id="Phobius"/>
    </source>
</evidence>
<sequence length="71" mass="7806">MNMTQREADATNAPEGRAPEGRFGSLALPVFAFLVLAAFLGVLIVWVPRIDLITIVAVTLILVAYDFFVKR</sequence>
<evidence type="ECO:0000256" key="1">
    <source>
        <dbReference type="SAM" id="MobiDB-lite"/>
    </source>
</evidence>